<sequence>MFTIITNSDKIAYKSTQLDGYIPGQDYPIYSEIPAGLSFRCEQNRAGFGTGAYPMGKSSVFCAPMGPSSIKSLEFAIGGSMWIVQAPPTTTESMKIST</sequence>
<accession>N6UCE1</accession>
<dbReference type="HOGENOM" id="CLU_2335762_0_0_1"/>
<reference evidence="1" key="1">
    <citation type="journal article" date="2013" name="Genome Biol.">
        <title>Draft genome of the mountain pine beetle, Dendroctonus ponderosae Hopkins, a major forest pest.</title>
        <authorList>
            <person name="Keeling C.I."/>
            <person name="Yuen M.M."/>
            <person name="Liao N.Y."/>
            <person name="Docking T.R."/>
            <person name="Chan S.K."/>
            <person name="Taylor G.A."/>
            <person name="Palmquist D.L."/>
            <person name="Jackman S.D."/>
            <person name="Nguyen A."/>
            <person name="Li M."/>
            <person name="Henderson H."/>
            <person name="Janes J.K."/>
            <person name="Zhao Y."/>
            <person name="Pandoh P."/>
            <person name="Moore R."/>
            <person name="Sperling F.A."/>
            <person name="Huber D.P."/>
            <person name="Birol I."/>
            <person name="Jones S.J."/>
            <person name="Bohlmann J."/>
        </authorList>
    </citation>
    <scope>NUCLEOTIDE SEQUENCE</scope>
</reference>
<feature type="non-terminal residue" evidence="1">
    <location>
        <position position="1"/>
    </location>
</feature>
<dbReference type="EMBL" id="KB740923">
    <property type="protein sequence ID" value="ENN78301.1"/>
    <property type="molecule type" value="Genomic_DNA"/>
</dbReference>
<organism evidence="1">
    <name type="scientific">Dendroctonus ponderosae</name>
    <name type="common">Mountain pine beetle</name>
    <dbReference type="NCBI Taxonomy" id="77166"/>
    <lineage>
        <taxon>Eukaryota</taxon>
        <taxon>Metazoa</taxon>
        <taxon>Ecdysozoa</taxon>
        <taxon>Arthropoda</taxon>
        <taxon>Hexapoda</taxon>
        <taxon>Insecta</taxon>
        <taxon>Pterygota</taxon>
        <taxon>Neoptera</taxon>
        <taxon>Endopterygota</taxon>
        <taxon>Coleoptera</taxon>
        <taxon>Polyphaga</taxon>
        <taxon>Cucujiformia</taxon>
        <taxon>Curculionidae</taxon>
        <taxon>Scolytinae</taxon>
        <taxon>Dendroctonus</taxon>
    </lineage>
</organism>
<dbReference type="AlphaFoldDB" id="N6UCE1"/>
<gene>
    <name evidence="1" type="ORF">YQE_05451</name>
</gene>
<evidence type="ECO:0000313" key="1">
    <source>
        <dbReference type="EMBL" id="ENN78301.1"/>
    </source>
</evidence>
<protein>
    <submittedName>
        <fullName evidence="1">Uncharacterized protein</fullName>
    </submittedName>
</protein>
<proteinExistence type="predicted"/>
<name>N6UCE1_DENPD</name>